<evidence type="ECO:0000313" key="16">
    <source>
        <dbReference type="Proteomes" id="UP000325030"/>
    </source>
</evidence>
<dbReference type="GO" id="GO:0009073">
    <property type="term" value="P:aromatic amino acid family biosynthetic process"/>
    <property type="evidence" value="ECO:0007669"/>
    <property type="project" value="UniProtKB-KW"/>
</dbReference>
<feature type="binding site" evidence="11">
    <location>
        <begin position="300"/>
        <end position="304"/>
    </location>
    <ligand>
        <name>FMN</name>
        <dbReference type="ChEBI" id="CHEBI:58210"/>
    </ligand>
</feature>
<evidence type="ECO:0000313" key="15">
    <source>
        <dbReference type="Proteomes" id="UP000322983"/>
    </source>
</evidence>
<evidence type="ECO:0000256" key="12">
    <source>
        <dbReference type="RuleBase" id="RU000605"/>
    </source>
</evidence>
<evidence type="ECO:0000256" key="1">
    <source>
        <dbReference type="ARBA" id="ARBA00005044"/>
    </source>
</evidence>
<dbReference type="Gene3D" id="3.60.150.10">
    <property type="entry name" value="Chorismate synthase AroC"/>
    <property type="match status" value="1"/>
</dbReference>
<evidence type="ECO:0000256" key="5">
    <source>
        <dbReference type="ARBA" id="ARBA00022630"/>
    </source>
</evidence>
<dbReference type="PROSITE" id="PS00789">
    <property type="entry name" value="CHORISMATE_SYNTHASE_3"/>
    <property type="match status" value="1"/>
</dbReference>
<dbReference type="NCBIfam" id="TIGR00033">
    <property type="entry name" value="aroC"/>
    <property type="match status" value="1"/>
</dbReference>
<dbReference type="EMBL" id="AP018929">
    <property type="protein sequence ID" value="BBG24251.1"/>
    <property type="molecule type" value="Genomic_DNA"/>
</dbReference>
<dbReference type="GO" id="GO:0010181">
    <property type="term" value="F:FMN binding"/>
    <property type="evidence" value="ECO:0007669"/>
    <property type="project" value="TreeGrafter"/>
</dbReference>
<sequence length="389" mass="42322">MPGSSFGKAFKVTTFGESHGPAVGVVIDGVPAGIPLSKEDIEFELSFRRPGRLFVSGRREKDEPEILSGVFNGRTTGSPVAILVRNTDVISSLYEEIRVNPRPGHADLPFIFKYGYENWDYRGGGRSSARETVGRVAAGAIAKKLIMHQGTVIAGYLKSLGPVFSETKDFRSALCSKYSPVRAPDKETEEAYEKLVKEATVEGDSYGGIAEVIVENVPKGLGEPVFDKIKADLAKAIMSIPATMGFEYGLGFRASSMKGSETNDEIIKSDGKVRWAKNLAGGILGGITNGERIVFRCAFKPTSSIRKPQNTINVKTGEKSTVSVKGRHDPAVAIRGVTVAESMTAIVLADHMLRNGNINPAKISQEEADTIQKNWERYLRECTRMQESQ</sequence>
<evidence type="ECO:0000313" key="14">
    <source>
        <dbReference type="EMBL" id="BBG27008.1"/>
    </source>
</evidence>
<dbReference type="Pfam" id="PF01264">
    <property type="entry name" value="Chorismate_synt"/>
    <property type="match status" value="1"/>
</dbReference>
<dbReference type="SUPFAM" id="SSF103263">
    <property type="entry name" value="Chorismate synthase, AroC"/>
    <property type="match status" value="1"/>
</dbReference>
<dbReference type="PIRSF" id="PIRSF001456">
    <property type="entry name" value="Chorismate_synth"/>
    <property type="match status" value="1"/>
</dbReference>
<dbReference type="STRING" id="1294262.GCA_001316085_00478"/>
<keyword evidence="4 11" id="KW-0028">Amino-acid biosynthesis</keyword>
<feature type="binding site" evidence="11">
    <location>
        <begin position="126"/>
        <end position="128"/>
    </location>
    <ligand>
        <name>FMN</name>
        <dbReference type="ChEBI" id="CHEBI:58210"/>
    </ligand>
</feature>
<organism evidence="14 16">
    <name type="scientific">Sulfuracidifex tepidarius</name>
    <dbReference type="NCBI Taxonomy" id="1294262"/>
    <lineage>
        <taxon>Archaea</taxon>
        <taxon>Thermoproteota</taxon>
        <taxon>Thermoprotei</taxon>
        <taxon>Sulfolobales</taxon>
        <taxon>Sulfolobaceae</taxon>
        <taxon>Sulfuracidifex</taxon>
    </lineage>
</organism>
<dbReference type="GO" id="GO:0008652">
    <property type="term" value="P:amino acid biosynthetic process"/>
    <property type="evidence" value="ECO:0007669"/>
    <property type="project" value="UniProtKB-KW"/>
</dbReference>
<dbReference type="InterPro" id="IPR000453">
    <property type="entry name" value="Chorismate_synth"/>
</dbReference>
<feature type="binding site" evidence="11">
    <location>
        <position position="48"/>
    </location>
    <ligand>
        <name>NADP(+)</name>
        <dbReference type="ChEBI" id="CHEBI:58349"/>
    </ligand>
</feature>
<keyword evidence="7 11" id="KW-0274">FAD</keyword>
<dbReference type="GO" id="GO:0004107">
    <property type="term" value="F:chorismate synthase activity"/>
    <property type="evidence" value="ECO:0007669"/>
    <property type="project" value="UniProtKB-UniRule"/>
</dbReference>
<gene>
    <name evidence="11" type="primary">aroC</name>
    <name evidence="13" type="ORF">IC006_1560</name>
    <name evidence="14" type="ORF">IC007_1537</name>
</gene>
<dbReference type="AlphaFoldDB" id="A0A510E4N0"/>
<evidence type="ECO:0000256" key="2">
    <source>
        <dbReference type="ARBA" id="ARBA00008014"/>
    </source>
</evidence>
<dbReference type="GeneID" id="41717875"/>
<dbReference type="HAMAP" id="MF_00300">
    <property type="entry name" value="Chorismate_synth"/>
    <property type="match status" value="1"/>
</dbReference>
<evidence type="ECO:0000256" key="7">
    <source>
        <dbReference type="ARBA" id="ARBA00022827"/>
    </source>
</evidence>
<dbReference type="Proteomes" id="UP000322983">
    <property type="component" value="Chromosome"/>
</dbReference>
<dbReference type="InterPro" id="IPR035904">
    <property type="entry name" value="Chorismate_synth_AroC_sf"/>
</dbReference>
<keyword evidence="6 11" id="KW-0288">FMN</keyword>
<comment type="cofactor">
    <cofactor evidence="11 12">
        <name>FMNH2</name>
        <dbReference type="ChEBI" id="CHEBI:57618"/>
    </cofactor>
    <text evidence="11 12">Reduced FMN (FMNH(2)).</text>
</comment>
<accession>A0A510E4N0</accession>
<evidence type="ECO:0000256" key="3">
    <source>
        <dbReference type="ARBA" id="ARBA00013036"/>
    </source>
</evidence>
<comment type="similarity">
    <text evidence="2 11 12">Belongs to the chorismate synthase family.</text>
</comment>
<dbReference type="PANTHER" id="PTHR21085:SF0">
    <property type="entry name" value="CHORISMATE SYNTHASE"/>
    <property type="match status" value="1"/>
</dbReference>
<dbReference type="EC" id="4.2.3.5" evidence="3 11"/>
<evidence type="ECO:0000256" key="9">
    <source>
        <dbReference type="ARBA" id="ARBA00023141"/>
    </source>
</evidence>
<dbReference type="Proteomes" id="UP000325030">
    <property type="component" value="Chromosome"/>
</dbReference>
<dbReference type="KEGG" id="step:IC006_1560"/>
<evidence type="ECO:0000256" key="8">
    <source>
        <dbReference type="ARBA" id="ARBA00022857"/>
    </source>
</evidence>
<dbReference type="NCBIfam" id="NF003793">
    <property type="entry name" value="PRK05382.1"/>
    <property type="match status" value="1"/>
</dbReference>
<dbReference type="GO" id="GO:0009423">
    <property type="term" value="P:chorismate biosynthetic process"/>
    <property type="evidence" value="ECO:0007669"/>
    <property type="project" value="UniProtKB-UniRule"/>
</dbReference>
<evidence type="ECO:0000256" key="4">
    <source>
        <dbReference type="ARBA" id="ARBA00022605"/>
    </source>
</evidence>
<dbReference type="PANTHER" id="PTHR21085">
    <property type="entry name" value="CHORISMATE SYNTHASE"/>
    <property type="match status" value="1"/>
</dbReference>
<comment type="function">
    <text evidence="11">Catalyzes the anti-1,4-elimination of the C-3 phosphate and the C-6 proR hydrogen from 5-enolpyruvylshikimate-3-phosphate (EPSP) to yield chorismate, which is the branch point compound that serves as the starting substrate for the three terminal pathways of aromatic amino acid biosynthesis. This reaction introduces a second double bond into the aromatic ring system.</text>
</comment>
<evidence type="ECO:0000313" key="13">
    <source>
        <dbReference type="EMBL" id="BBG24251.1"/>
    </source>
</evidence>
<dbReference type="PROSITE" id="PS00787">
    <property type="entry name" value="CHORISMATE_SYNTHASE_1"/>
    <property type="match status" value="1"/>
</dbReference>
<name>A0A510E4N0_9CREN</name>
<comment type="caution">
    <text evidence="11">Lacks conserved residue(s) required for the propagation of feature annotation.</text>
</comment>
<dbReference type="CDD" id="cd07304">
    <property type="entry name" value="Chorismate_synthase"/>
    <property type="match status" value="1"/>
</dbReference>
<dbReference type="RefSeq" id="WP_149528550.1">
    <property type="nucleotide sequence ID" value="NZ_AP018929.1"/>
</dbReference>
<feature type="binding site" evidence="11">
    <location>
        <position position="285"/>
    </location>
    <ligand>
        <name>FMN</name>
        <dbReference type="ChEBI" id="CHEBI:58210"/>
    </ligand>
</feature>
<protein>
    <recommendedName>
        <fullName evidence="3 11">Chorismate synthase</fullName>
        <shortName evidence="11">CS</shortName>
        <ecNumber evidence="3 11">4.2.3.5</ecNumber>
    </recommendedName>
    <alternativeName>
        <fullName evidence="11">5-enolpyruvylshikimate-3-phosphate phospholyase</fullName>
    </alternativeName>
</protein>
<accession>A0A510DVK9</accession>
<proteinExistence type="inferred from homology"/>
<comment type="pathway">
    <text evidence="1 11 12">Metabolic intermediate biosynthesis; chorismate biosynthesis; chorismate from D-erythrose 4-phosphate and phosphoenolpyruvate: step 7/7.</text>
</comment>
<evidence type="ECO:0000256" key="6">
    <source>
        <dbReference type="ARBA" id="ARBA00022643"/>
    </source>
</evidence>
<evidence type="ECO:0000256" key="10">
    <source>
        <dbReference type="ARBA" id="ARBA00023239"/>
    </source>
</evidence>
<evidence type="ECO:0000256" key="11">
    <source>
        <dbReference type="HAMAP-Rule" id="MF_00300"/>
    </source>
</evidence>
<keyword evidence="9 11" id="KW-0057">Aromatic amino acid biosynthesis</keyword>
<comment type="catalytic activity">
    <reaction evidence="11 12">
        <text>5-O-(1-carboxyvinyl)-3-phosphoshikimate = chorismate + phosphate</text>
        <dbReference type="Rhea" id="RHEA:21020"/>
        <dbReference type="ChEBI" id="CHEBI:29748"/>
        <dbReference type="ChEBI" id="CHEBI:43474"/>
        <dbReference type="ChEBI" id="CHEBI:57701"/>
        <dbReference type="EC" id="4.2.3.5"/>
    </reaction>
</comment>
<reference evidence="14 15" key="2">
    <citation type="journal article" date="2020" name="Int. J. Syst. Evol. Microbiol.">
        <title>Sulfuracidifex tepidarius gen. nov., sp. nov. and transfer of Sulfolobus metallicus Huber and Stetter 1992 to the genus Sulfuracidifex as Sulfuracidifex metallicus comb. nov.</title>
        <authorList>
            <person name="Itoh T."/>
            <person name="Miura T."/>
            <person name="Sakai H.D."/>
            <person name="Kato S."/>
            <person name="Ohkuma M."/>
            <person name="Takashina T."/>
        </authorList>
    </citation>
    <scope>NUCLEOTIDE SEQUENCE</scope>
    <source>
        <strain evidence="13 15">IC-006</strain>
        <strain evidence="14">IC-007</strain>
    </source>
</reference>
<keyword evidence="5 11" id="KW-0285">Flavoprotein</keyword>
<dbReference type="OrthoDB" id="33049at2157"/>
<dbReference type="UniPathway" id="UPA00053">
    <property type="reaction ID" value="UER00090"/>
</dbReference>
<dbReference type="FunFam" id="3.60.150.10:FF:000002">
    <property type="entry name" value="Chorismate synthase"/>
    <property type="match status" value="1"/>
</dbReference>
<dbReference type="EMBL" id="AP018930">
    <property type="protein sequence ID" value="BBG27008.1"/>
    <property type="molecule type" value="Genomic_DNA"/>
</dbReference>
<keyword evidence="8 11" id="KW-0521">NADP</keyword>
<dbReference type="InterPro" id="IPR020541">
    <property type="entry name" value="Chorismate_synthase_CS"/>
</dbReference>
<dbReference type="PROSITE" id="PS00788">
    <property type="entry name" value="CHORISMATE_SYNTHASE_2"/>
    <property type="match status" value="1"/>
</dbReference>
<feature type="binding site" evidence="11">
    <location>
        <position position="327"/>
    </location>
    <ligand>
        <name>FMN</name>
        <dbReference type="ChEBI" id="CHEBI:58210"/>
    </ligand>
</feature>
<dbReference type="GO" id="GO:0005829">
    <property type="term" value="C:cytosol"/>
    <property type="evidence" value="ECO:0007669"/>
    <property type="project" value="TreeGrafter"/>
</dbReference>
<reference evidence="16" key="1">
    <citation type="submission" date="2018-09" db="EMBL/GenBank/DDBJ databases">
        <title>Complete Genome Sequencing of Sulfolobus sp. JCM 16834.</title>
        <authorList>
            <person name="Kato S."/>
            <person name="Itoh T."/>
            <person name="Ohkuma M."/>
        </authorList>
    </citation>
    <scope>NUCLEOTIDE SEQUENCE [LARGE SCALE GENOMIC DNA]</scope>
    <source>
        <strain evidence="16">IC-007</strain>
    </source>
</reference>
<keyword evidence="15" id="KW-1185">Reference proteome</keyword>
<keyword evidence="10 11" id="KW-0456">Lyase</keyword>